<dbReference type="InterPro" id="IPR036291">
    <property type="entry name" value="NAD(P)-bd_dom_sf"/>
</dbReference>
<organism evidence="3 4">
    <name type="scientific">Sitophilus oryzae</name>
    <name type="common">Rice weevil</name>
    <name type="synonym">Curculio oryzae</name>
    <dbReference type="NCBI Taxonomy" id="7048"/>
    <lineage>
        <taxon>Eukaryota</taxon>
        <taxon>Metazoa</taxon>
        <taxon>Ecdysozoa</taxon>
        <taxon>Arthropoda</taxon>
        <taxon>Hexapoda</taxon>
        <taxon>Insecta</taxon>
        <taxon>Pterygota</taxon>
        <taxon>Neoptera</taxon>
        <taxon>Endopterygota</taxon>
        <taxon>Coleoptera</taxon>
        <taxon>Polyphaga</taxon>
        <taxon>Cucujiformia</taxon>
        <taxon>Curculionidae</taxon>
        <taxon>Dryophthorinae</taxon>
        <taxon>Sitophilus</taxon>
    </lineage>
</organism>
<reference evidence="4" key="1">
    <citation type="submission" date="2025-08" db="UniProtKB">
        <authorList>
            <consortium name="RefSeq"/>
        </authorList>
    </citation>
    <scope>IDENTIFICATION</scope>
    <source>
        <tissue evidence="4">Gonads</tissue>
    </source>
</reference>
<dbReference type="GO" id="GO:0008210">
    <property type="term" value="P:estrogen metabolic process"/>
    <property type="evidence" value="ECO:0007669"/>
    <property type="project" value="TreeGrafter"/>
</dbReference>
<dbReference type="PANTHER" id="PTHR43658">
    <property type="entry name" value="SHORT-CHAIN DEHYDROGENASE/REDUCTASE"/>
    <property type="match status" value="1"/>
</dbReference>
<evidence type="ECO:0000256" key="1">
    <source>
        <dbReference type="ARBA" id="ARBA00023002"/>
    </source>
</evidence>
<dbReference type="OrthoDB" id="1274115at2759"/>
<gene>
    <name evidence="4" type="primary">LOC115885943</name>
</gene>
<keyword evidence="3" id="KW-1185">Reference proteome</keyword>
<dbReference type="GO" id="GO:0004303">
    <property type="term" value="F:estradiol 17-beta-dehydrogenase [NAD(P)+] activity"/>
    <property type="evidence" value="ECO:0007669"/>
    <property type="project" value="TreeGrafter"/>
</dbReference>
<dbReference type="PANTHER" id="PTHR43658:SF8">
    <property type="entry name" value="17-BETA-HYDROXYSTEROID DEHYDROGENASE 14-RELATED"/>
    <property type="match status" value="1"/>
</dbReference>
<evidence type="ECO:0000313" key="3">
    <source>
        <dbReference type="Proteomes" id="UP000504635"/>
    </source>
</evidence>
<dbReference type="KEGG" id="soy:115885943"/>
<dbReference type="SUPFAM" id="SSF51735">
    <property type="entry name" value="NAD(P)-binding Rossmann-fold domains"/>
    <property type="match status" value="1"/>
</dbReference>
<dbReference type="RefSeq" id="XP_030760838.1">
    <property type="nucleotide sequence ID" value="XM_030904978.1"/>
</dbReference>
<evidence type="ECO:0000256" key="2">
    <source>
        <dbReference type="RuleBase" id="RU000363"/>
    </source>
</evidence>
<dbReference type="PROSITE" id="PS00061">
    <property type="entry name" value="ADH_SHORT"/>
    <property type="match status" value="1"/>
</dbReference>
<dbReference type="GO" id="GO:0005739">
    <property type="term" value="C:mitochondrion"/>
    <property type="evidence" value="ECO:0007669"/>
    <property type="project" value="TreeGrafter"/>
</dbReference>
<dbReference type="GO" id="GO:0008209">
    <property type="term" value="P:androgen metabolic process"/>
    <property type="evidence" value="ECO:0007669"/>
    <property type="project" value="TreeGrafter"/>
</dbReference>
<dbReference type="Pfam" id="PF00106">
    <property type="entry name" value="adh_short"/>
    <property type="match status" value="1"/>
</dbReference>
<dbReference type="PRINTS" id="PR00081">
    <property type="entry name" value="GDHRDH"/>
</dbReference>
<dbReference type="InParanoid" id="A0A6J2YAD9"/>
<evidence type="ECO:0000313" key="4">
    <source>
        <dbReference type="RefSeq" id="XP_030760838.1"/>
    </source>
</evidence>
<accession>A0A6J2YAD9</accession>
<comment type="similarity">
    <text evidence="2">Belongs to the short-chain dehydrogenases/reductases (SDR) family.</text>
</comment>
<dbReference type="AlphaFoldDB" id="A0A6J2YAD9"/>
<protein>
    <submittedName>
        <fullName evidence="4">3-hydroxyacyl-CoA dehydrogenase type-2-like</fullName>
    </submittedName>
</protein>
<dbReference type="PRINTS" id="PR00080">
    <property type="entry name" value="SDRFAMILY"/>
</dbReference>
<dbReference type="InterPro" id="IPR020904">
    <property type="entry name" value="Sc_DH/Rdtase_CS"/>
</dbReference>
<sequence length="249" mass="27849">MLIKNSVFVVTGGASNDFGRATVKVLLEEGANVVICDLPTKFLHIYGDDKAIFLPVNITSEKDVQTLLTVVQEKYKRLDGIVNCVDFYEKLGVYDLKLKEPHSLEKFTEIINENILGIFNLLRLTLPLLVENKPKVRSGRGIIINMTNNSSFDGDKETCAYSASKAAIQGLTEALSEELEGHRIRCVCISTSLASHNKLSKEPNDYFHWNQKESIVMDEPRKFGQLVKADIESTVIRATNITIDNLKNS</sequence>
<keyword evidence="1" id="KW-0560">Oxidoreductase</keyword>
<dbReference type="Proteomes" id="UP000504635">
    <property type="component" value="Unplaced"/>
</dbReference>
<dbReference type="GeneID" id="115885943"/>
<dbReference type="GO" id="GO:0006631">
    <property type="term" value="P:fatty acid metabolic process"/>
    <property type="evidence" value="ECO:0007669"/>
    <property type="project" value="TreeGrafter"/>
</dbReference>
<dbReference type="Gene3D" id="3.40.50.720">
    <property type="entry name" value="NAD(P)-binding Rossmann-like Domain"/>
    <property type="match status" value="1"/>
</dbReference>
<proteinExistence type="inferred from homology"/>
<dbReference type="InterPro" id="IPR002347">
    <property type="entry name" value="SDR_fam"/>
</dbReference>
<name>A0A6J2YAD9_SITOR</name>